<proteinExistence type="predicted"/>
<sequence>MPNEQENQAKKLQQLFHEVEKNEPTEKKVKEEPDLIEIDVLNLPPRKEVHQSPKQKLTINLDIPFVRFLFVFLILVVIIFAIYIVAGNQIMMLFTSLHST</sequence>
<keyword evidence="3" id="KW-1185">Reference proteome</keyword>
<accession>A0A2V3W305</accession>
<dbReference type="OrthoDB" id="2971460at2"/>
<name>A0A2V3W305_9BACI</name>
<dbReference type="AlphaFoldDB" id="A0A2V3W305"/>
<keyword evidence="1" id="KW-1133">Transmembrane helix</keyword>
<gene>
    <name evidence="2" type="ORF">DFR56_103229</name>
</gene>
<organism evidence="2 3">
    <name type="scientific">Pseudogracilibacillus auburnensis</name>
    <dbReference type="NCBI Taxonomy" id="1494959"/>
    <lineage>
        <taxon>Bacteria</taxon>
        <taxon>Bacillati</taxon>
        <taxon>Bacillota</taxon>
        <taxon>Bacilli</taxon>
        <taxon>Bacillales</taxon>
        <taxon>Bacillaceae</taxon>
        <taxon>Pseudogracilibacillus</taxon>
    </lineage>
</organism>
<dbReference type="EMBL" id="QJJQ01000003">
    <property type="protein sequence ID" value="PXW88723.1"/>
    <property type="molecule type" value="Genomic_DNA"/>
</dbReference>
<keyword evidence="1" id="KW-0472">Membrane</keyword>
<feature type="transmembrane region" description="Helical" evidence="1">
    <location>
        <begin position="65"/>
        <end position="86"/>
    </location>
</feature>
<reference evidence="2 3" key="1">
    <citation type="submission" date="2018-05" db="EMBL/GenBank/DDBJ databases">
        <title>Genomic Encyclopedia of Type Strains, Phase IV (KMG-IV): sequencing the most valuable type-strain genomes for metagenomic binning, comparative biology and taxonomic classification.</title>
        <authorList>
            <person name="Goeker M."/>
        </authorList>
    </citation>
    <scope>NUCLEOTIDE SEQUENCE [LARGE SCALE GENOMIC DNA]</scope>
    <source>
        <strain evidence="2 3">DSM 28556</strain>
    </source>
</reference>
<keyword evidence="1" id="KW-0812">Transmembrane</keyword>
<dbReference type="RefSeq" id="WP_110394552.1">
    <property type="nucleotide sequence ID" value="NZ_JADIJL010000009.1"/>
</dbReference>
<evidence type="ECO:0000313" key="2">
    <source>
        <dbReference type="EMBL" id="PXW88723.1"/>
    </source>
</evidence>
<protein>
    <submittedName>
        <fullName evidence="2">Uncharacterized protein</fullName>
    </submittedName>
</protein>
<evidence type="ECO:0000313" key="3">
    <source>
        <dbReference type="Proteomes" id="UP000247978"/>
    </source>
</evidence>
<comment type="caution">
    <text evidence="2">The sequence shown here is derived from an EMBL/GenBank/DDBJ whole genome shotgun (WGS) entry which is preliminary data.</text>
</comment>
<evidence type="ECO:0000256" key="1">
    <source>
        <dbReference type="SAM" id="Phobius"/>
    </source>
</evidence>
<dbReference type="Proteomes" id="UP000247978">
    <property type="component" value="Unassembled WGS sequence"/>
</dbReference>